<dbReference type="HOGENOM" id="CLU_562550_0_0_1"/>
<gene>
    <name evidence="2" type="ORF">BOTBODRAFT_175271</name>
</gene>
<proteinExistence type="predicted"/>
<accession>A0A067MGQ4</accession>
<feature type="compositionally biased region" description="Polar residues" evidence="1">
    <location>
        <begin position="127"/>
        <end position="136"/>
    </location>
</feature>
<name>A0A067MGQ4_BOTB1</name>
<feature type="compositionally biased region" description="Low complexity" evidence="1">
    <location>
        <begin position="195"/>
        <end position="209"/>
    </location>
</feature>
<feature type="compositionally biased region" description="Basic and acidic residues" evidence="1">
    <location>
        <begin position="425"/>
        <end position="449"/>
    </location>
</feature>
<feature type="compositionally biased region" description="Polar residues" evidence="1">
    <location>
        <begin position="150"/>
        <end position="162"/>
    </location>
</feature>
<keyword evidence="3" id="KW-1185">Reference proteome</keyword>
<organism evidence="2 3">
    <name type="scientific">Botryobasidium botryosum (strain FD-172 SS1)</name>
    <dbReference type="NCBI Taxonomy" id="930990"/>
    <lineage>
        <taxon>Eukaryota</taxon>
        <taxon>Fungi</taxon>
        <taxon>Dikarya</taxon>
        <taxon>Basidiomycota</taxon>
        <taxon>Agaricomycotina</taxon>
        <taxon>Agaricomycetes</taxon>
        <taxon>Cantharellales</taxon>
        <taxon>Botryobasidiaceae</taxon>
        <taxon>Botryobasidium</taxon>
    </lineage>
</organism>
<evidence type="ECO:0000313" key="3">
    <source>
        <dbReference type="Proteomes" id="UP000027195"/>
    </source>
</evidence>
<evidence type="ECO:0000313" key="2">
    <source>
        <dbReference type="EMBL" id="KDQ13855.1"/>
    </source>
</evidence>
<reference evidence="3" key="1">
    <citation type="journal article" date="2014" name="Proc. Natl. Acad. Sci. U.S.A.">
        <title>Extensive sampling of basidiomycete genomes demonstrates inadequacy of the white-rot/brown-rot paradigm for wood decay fungi.</title>
        <authorList>
            <person name="Riley R."/>
            <person name="Salamov A.A."/>
            <person name="Brown D.W."/>
            <person name="Nagy L.G."/>
            <person name="Floudas D."/>
            <person name="Held B.W."/>
            <person name="Levasseur A."/>
            <person name="Lombard V."/>
            <person name="Morin E."/>
            <person name="Otillar R."/>
            <person name="Lindquist E.A."/>
            <person name="Sun H."/>
            <person name="LaButti K.M."/>
            <person name="Schmutz J."/>
            <person name="Jabbour D."/>
            <person name="Luo H."/>
            <person name="Baker S.E."/>
            <person name="Pisabarro A.G."/>
            <person name="Walton J.D."/>
            <person name="Blanchette R.A."/>
            <person name="Henrissat B."/>
            <person name="Martin F."/>
            <person name="Cullen D."/>
            <person name="Hibbett D.S."/>
            <person name="Grigoriev I.V."/>
        </authorList>
    </citation>
    <scope>NUCLEOTIDE SEQUENCE [LARGE SCALE GENOMIC DNA]</scope>
    <source>
        <strain evidence="3">FD-172 SS1</strain>
    </source>
</reference>
<feature type="region of interest" description="Disordered" evidence="1">
    <location>
        <begin position="119"/>
        <end position="216"/>
    </location>
</feature>
<dbReference type="Proteomes" id="UP000027195">
    <property type="component" value="Unassembled WGS sequence"/>
</dbReference>
<dbReference type="InParanoid" id="A0A067MGQ4"/>
<evidence type="ECO:0000256" key="1">
    <source>
        <dbReference type="SAM" id="MobiDB-lite"/>
    </source>
</evidence>
<dbReference type="OrthoDB" id="3237833at2759"/>
<protein>
    <submittedName>
        <fullName evidence="2">Uncharacterized protein</fullName>
    </submittedName>
</protein>
<feature type="region of interest" description="Disordered" evidence="1">
    <location>
        <begin position="424"/>
        <end position="449"/>
    </location>
</feature>
<sequence>MPLDTTSNEGSWRPCNQPAKFISSNPSMFAYTPGNHPKFYISFDDMESDDIIHEPARGWGVQTFWSAMTTLTDAVRMAFRVPRAHTDSEAGGHMRPTAALGLSMEPRVVGNVRPITLELPKPPRFSTHFSSSPTFDNSPENSLLPSSSSAQRPATAESSSSADECAPFPKNSPPRLSSLDGRPPARRPLNHNIVASLSPPSPKSRASSSPAPPIRHIDFRSTVLGRTSPIKAPHSTAVYADASTQMNIREEVPWNSNPLGRSAPSLLPTVPLGPGPANRSPTLHDQDQSAKALLPDHSILDLPLLLPTIAAAEKVDLPAIVSEMKQLKIRGLDEWCYWVDSESSNALPSPLLDAADVKAGTLYLHRHSGHLQIWLRGISSGWTSVVEGARHPTLLRRSLLIRAGGQPSWIDKKTVSTYRTRLGKRRVESVERSADDAAEGREAKRRAQE</sequence>
<dbReference type="STRING" id="930990.A0A067MGQ4"/>
<dbReference type="EMBL" id="KL198041">
    <property type="protein sequence ID" value="KDQ13855.1"/>
    <property type="molecule type" value="Genomic_DNA"/>
</dbReference>
<feature type="compositionally biased region" description="Low complexity" evidence="1">
    <location>
        <begin position="137"/>
        <end position="149"/>
    </location>
</feature>
<dbReference type="AlphaFoldDB" id="A0A067MGQ4"/>